<dbReference type="Pfam" id="PF00106">
    <property type="entry name" value="adh_short"/>
    <property type="match status" value="1"/>
</dbReference>
<proteinExistence type="predicted"/>
<dbReference type="AlphaFoldDB" id="A0AAV1F8Y3"/>
<dbReference type="GO" id="GO:0016491">
    <property type="term" value="F:oxidoreductase activity"/>
    <property type="evidence" value="ECO:0007669"/>
    <property type="project" value="TreeGrafter"/>
</dbReference>
<sequence length="166" mass="17421">MSGAMNFQNCGSVLVTGASRGLGLQMVDSLASGGFSPGKIIATTKPTESVQKLQELAAKHTNIHIFALDVVNQESIEKSVEEVGQLVQEEGLNCLINNAGINVVADFHTVTAEKMIENFHTNAVAPLMITKAFLPLLKKAASRRGAGGAGRMSIQRAAVINCAGLC</sequence>
<gene>
    <name evidence="1" type="ORF">XNOV1_A023850</name>
</gene>
<reference evidence="1" key="1">
    <citation type="submission" date="2023-08" db="EMBL/GenBank/DDBJ databases">
        <authorList>
            <person name="Alioto T."/>
            <person name="Alioto T."/>
            <person name="Gomez Garrido J."/>
        </authorList>
    </citation>
    <scope>NUCLEOTIDE SEQUENCE</scope>
</reference>
<dbReference type="SUPFAM" id="SSF51735">
    <property type="entry name" value="NAD(P)-binding Rossmann-fold domains"/>
    <property type="match status" value="1"/>
</dbReference>
<accession>A0AAV1F8Y3</accession>
<dbReference type="GO" id="GO:0005737">
    <property type="term" value="C:cytoplasm"/>
    <property type="evidence" value="ECO:0007669"/>
    <property type="project" value="TreeGrafter"/>
</dbReference>
<dbReference type="InterPro" id="IPR051468">
    <property type="entry name" value="Fungal_SecMetab_SDRs"/>
</dbReference>
<dbReference type="PANTHER" id="PTHR43544">
    <property type="entry name" value="SHORT-CHAIN DEHYDROGENASE/REDUCTASE"/>
    <property type="match status" value="1"/>
</dbReference>
<dbReference type="Proteomes" id="UP001178508">
    <property type="component" value="Chromosome 5"/>
</dbReference>
<name>A0AAV1F8Y3_XYRNO</name>
<dbReference type="EMBL" id="OY660868">
    <property type="protein sequence ID" value="CAJ1057500.1"/>
    <property type="molecule type" value="Genomic_DNA"/>
</dbReference>
<dbReference type="Gene3D" id="3.40.50.720">
    <property type="entry name" value="NAD(P)-binding Rossmann-like Domain"/>
    <property type="match status" value="1"/>
</dbReference>
<protein>
    <submittedName>
        <fullName evidence="1">C-factor</fullName>
    </submittedName>
</protein>
<dbReference type="PANTHER" id="PTHR43544:SF34">
    <property type="entry name" value="SI:DKEY-12E7.4"/>
    <property type="match status" value="1"/>
</dbReference>
<dbReference type="InterPro" id="IPR002347">
    <property type="entry name" value="SDR_fam"/>
</dbReference>
<evidence type="ECO:0000313" key="1">
    <source>
        <dbReference type="EMBL" id="CAJ1057500.1"/>
    </source>
</evidence>
<evidence type="ECO:0000313" key="2">
    <source>
        <dbReference type="Proteomes" id="UP001178508"/>
    </source>
</evidence>
<dbReference type="PRINTS" id="PR00081">
    <property type="entry name" value="GDHRDH"/>
</dbReference>
<keyword evidence="2" id="KW-1185">Reference proteome</keyword>
<organism evidence="1 2">
    <name type="scientific">Xyrichtys novacula</name>
    <name type="common">Pearly razorfish</name>
    <name type="synonym">Hemipteronotus novacula</name>
    <dbReference type="NCBI Taxonomy" id="13765"/>
    <lineage>
        <taxon>Eukaryota</taxon>
        <taxon>Metazoa</taxon>
        <taxon>Chordata</taxon>
        <taxon>Craniata</taxon>
        <taxon>Vertebrata</taxon>
        <taxon>Euteleostomi</taxon>
        <taxon>Actinopterygii</taxon>
        <taxon>Neopterygii</taxon>
        <taxon>Teleostei</taxon>
        <taxon>Neoteleostei</taxon>
        <taxon>Acanthomorphata</taxon>
        <taxon>Eupercaria</taxon>
        <taxon>Labriformes</taxon>
        <taxon>Labridae</taxon>
        <taxon>Xyrichtys</taxon>
    </lineage>
</organism>
<dbReference type="InterPro" id="IPR036291">
    <property type="entry name" value="NAD(P)-bd_dom_sf"/>
</dbReference>